<feature type="compositionally biased region" description="Basic and acidic residues" evidence="1">
    <location>
        <begin position="404"/>
        <end position="427"/>
    </location>
</feature>
<feature type="region of interest" description="Disordered" evidence="1">
    <location>
        <begin position="478"/>
        <end position="505"/>
    </location>
</feature>
<gene>
    <name evidence="2" type="ORF">PR003_g23216</name>
</gene>
<dbReference type="Proteomes" id="UP000434957">
    <property type="component" value="Unassembled WGS sequence"/>
</dbReference>
<feature type="region of interest" description="Disordered" evidence="1">
    <location>
        <begin position="521"/>
        <end position="601"/>
    </location>
</feature>
<feature type="compositionally biased region" description="Basic and acidic residues" evidence="1">
    <location>
        <begin position="521"/>
        <end position="543"/>
    </location>
</feature>
<feature type="region of interest" description="Disordered" evidence="1">
    <location>
        <begin position="335"/>
        <end position="461"/>
    </location>
</feature>
<dbReference type="EMBL" id="QXFT01002422">
    <property type="protein sequence ID" value="KAE9298520.1"/>
    <property type="molecule type" value="Genomic_DNA"/>
</dbReference>
<reference evidence="2 3" key="1">
    <citation type="submission" date="2018-08" db="EMBL/GenBank/DDBJ databases">
        <title>Genomic investigation of the strawberry pathogen Phytophthora fragariae indicates pathogenicity is determined by transcriptional variation in three key races.</title>
        <authorList>
            <person name="Adams T.M."/>
            <person name="Armitage A.D."/>
            <person name="Sobczyk M.K."/>
            <person name="Bates H.J."/>
            <person name="Dunwell J.M."/>
            <person name="Nellist C.F."/>
            <person name="Harrison R.J."/>
        </authorList>
    </citation>
    <scope>NUCLEOTIDE SEQUENCE [LARGE SCALE GENOMIC DNA]</scope>
    <source>
        <strain evidence="2 3">SCRP333</strain>
    </source>
</reference>
<name>A0A6A4D1C3_9STRA</name>
<evidence type="ECO:0000256" key="1">
    <source>
        <dbReference type="SAM" id="MobiDB-lite"/>
    </source>
</evidence>
<sequence>MGDTATPAEIQRLYSIATAAYPLHADSALRPMTSDEVATMDAYVNRRLELPAPPTFLSCTATGLKRAAMLVFHHEHVEAALIADVPANVRLGKYISRQSILRELVAANGGDEAGRLRMKRFIKAAQRIQFDGEHTLTVIFMSHRAASEWDGSKLRLRGQYLHLNLVGAQVPGICPPPQLARHYAVRVLGTDGLNAVRLLHVFQDITQLPVLDVRHPGLNGLAVADNDYWTVIFSSTACPVALEGVSSVILGDKVLTLHHFQWTQTPPCWRCFNPQHMYPRCKVTDARLPQVRTQRQREYVGGRGTVDVARLPDCRDIAALNNCLSTLADPLPPLSDSSGASSGSTEALRAVAAPTATTTGDDNETVAESRQEAASRSRPPTDPCGMTVVRRSRRGAPRQGPTIRDAHEQPDATQREPASRSPSHDRITSGPTIGQAVARQPSAQGRNPQRNHSRPVTKAEEAAQRYRATLDAYRELAADTDSDSECEDAELKRESSCENTQTPTSLDPVRVAREHAVLLRQQESKTEDSPPVAVEHDPVHPDVEMDDAGSGLSPGEEGDHNGQVIAPACPNVFADIHSPSSETQPSREPYWHKASPVTPTPMDTDDLVAETAPESDSDSDGFVVEKVVAAVDDHRRTYQEWIGSLHGVPVSVPANGQCLFLAFYASAKNILTPTLSLTSATIADANVIKQRVLDIVLANLRYDVHLELVDPREELRRLYPGEEPPRSVKAAAAALFAHYAKMRTISVATKVPQTFWEGPNVLRAMAVYLREPVYVWDIDAEDIAHVQQYSYQTFEMDNGDRHETGVVNVLTDDRIRGILEACFNHHVIPTMLLLKHTEGHFYGVQHGHTFHEWHAQRGPAMRERLDTVHRKVGLPVLKSDGYEPESITEEAALEEQALLEEMGVDFYASGSQESAAPEPYTVGNVCRSRPGPNVGVHRDIYERLLRCPDLDSMNAIDSRLAKRLHSDNDSAFAWWIAHEGSNYSIPKTPEGQRPWLALLDWMCEHPAAMHHVLAYLPFPEIAAQCCTPAQLAQWGERELYLVQIQTLERIWTDDDSDDQARDLCSAWLDRCKSALALEALDIASDRTQWGALSELVDASLLRLRPLEIPLEHWFILHVLPFAVADWTASPMGRAPTSAMALWYNEYNSIQRLCTDIADNRDWSAAARLSLGVTQIESPPTAAAAADHGGDSAARRK</sequence>
<protein>
    <recommendedName>
        <fullName evidence="4">OTU domain-containing protein</fullName>
    </recommendedName>
</protein>
<feature type="compositionally biased region" description="Acidic residues" evidence="1">
    <location>
        <begin position="478"/>
        <end position="488"/>
    </location>
</feature>
<accession>A0A6A4D1C3</accession>
<evidence type="ECO:0000313" key="2">
    <source>
        <dbReference type="EMBL" id="KAE9298520.1"/>
    </source>
</evidence>
<feature type="compositionally biased region" description="Polar residues" evidence="1">
    <location>
        <begin position="355"/>
        <end position="366"/>
    </location>
</feature>
<keyword evidence="3" id="KW-1185">Reference proteome</keyword>
<proteinExistence type="predicted"/>
<organism evidence="2 3">
    <name type="scientific">Phytophthora rubi</name>
    <dbReference type="NCBI Taxonomy" id="129364"/>
    <lineage>
        <taxon>Eukaryota</taxon>
        <taxon>Sar</taxon>
        <taxon>Stramenopiles</taxon>
        <taxon>Oomycota</taxon>
        <taxon>Peronosporomycetes</taxon>
        <taxon>Peronosporales</taxon>
        <taxon>Peronosporaceae</taxon>
        <taxon>Phytophthora</taxon>
    </lineage>
</organism>
<evidence type="ECO:0000313" key="3">
    <source>
        <dbReference type="Proteomes" id="UP000434957"/>
    </source>
</evidence>
<feature type="compositionally biased region" description="Low complexity" evidence="1">
    <location>
        <begin position="335"/>
        <end position="345"/>
    </location>
</feature>
<dbReference type="AlphaFoldDB" id="A0A6A4D1C3"/>
<comment type="caution">
    <text evidence="2">The sequence shown here is derived from an EMBL/GenBank/DDBJ whole genome shotgun (WGS) entry which is preliminary data.</text>
</comment>
<evidence type="ECO:0008006" key="4">
    <source>
        <dbReference type="Google" id="ProtNLM"/>
    </source>
</evidence>